<dbReference type="PIRSF" id="PIRSF038995">
    <property type="entry name" value="SRP68"/>
    <property type="match status" value="1"/>
</dbReference>
<dbReference type="STRING" id="4846.A0A367IVJ2"/>
<accession>A0A367IVJ2</accession>
<keyword evidence="9" id="KW-0539">Nucleus</keyword>
<evidence type="ECO:0000256" key="1">
    <source>
        <dbReference type="ARBA" id="ARBA00004240"/>
    </source>
</evidence>
<proteinExistence type="inferred from homology"/>
<dbReference type="GO" id="GO:0005786">
    <property type="term" value="C:signal recognition particle, endoplasmic reticulum targeting"/>
    <property type="evidence" value="ECO:0007669"/>
    <property type="project" value="UniProtKB-KW"/>
</dbReference>
<dbReference type="InterPro" id="IPR026258">
    <property type="entry name" value="SRP68"/>
</dbReference>
<sequence length="529" mass="61950">MSLDVLGLINESRMTYGLRHQDYLRYREYCANRVRRLRQILKLSQPNNKNVNVTKPLPEEFQDNRYLQLYVFEAERAWAYAMELKQESTNSMETRQKHHLIKRLRRSSQHALKLVELCEKQTVDSKTVFDVKAYAVLMKGYLFFEQQKWKEALDQLIEARTIYEKFAQYNNNAQQEALYYAAMDEIDPNVRFCAYRLQLDTQDAESIAKTHPRAHSLGEELLKMGQESAWKGDTMEWRGRELTVKSQGLSEAVRKAQQENVWTESEKMVKKALKEAKEASAKVTSSRSEKTVNDLNYLFTWVEYSTFASVIQRNLQSISENEGKHQHIIKLYDEILKNMEYIWELPFVRDDIQFDTELSALALYYRGCRSVEIALVYNEMDKVPESLALYERAQGYAVQAKQALGQLNEFSKDAVIQVSEQELTQLEQTIRTGTWKSRAAWHLEHESEGVTDQMKQLNINNDYLIDHLDTYPGHIDRLVQFPPAFQPISCKPFYFDLAANHIKYPEQSLEERTEKSASSGLWGLFGKRW</sequence>
<dbReference type="GO" id="GO:0006614">
    <property type="term" value="P:SRP-dependent cotranslational protein targeting to membrane"/>
    <property type="evidence" value="ECO:0007669"/>
    <property type="project" value="InterPro"/>
</dbReference>
<evidence type="ECO:0000256" key="7">
    <source>
        <dbReference type="ARBA" id="ARBA00022884"/>
    </source>
</evidence>
<dbReference type="EMBL" id="PJQM01005390">
    <property type="protein sequence ID" value="RCH81735.1"/>
    <property type="molecule type" value="Genomic_DNA"/>
</dbReference>
<evidence type="ECO:0000256" key="2">
    <source>
        <dbReference type="ARBA" id="ARBA00004496"/>
    </source>
</evidence>
<evidence type="ECO:0000313" key="13">
    <source>
        <dbReference type="EMBL" id="RCH81735.1"/>
    </source>
</evidence>
<keyword evidence="7" id="KW-0694">RNA-binding</keyword>
<dbReference type="GO" id="GO:0005829">
    <property type="term" value="C:cytosol"/>
    <property type="evidence" value="ECO:0007669"/>
    <property type="project" value="UniProtKB-ARBA"/>
</dbReference>
<evidence type="ECO:0000256" key="11">
    <source>
        <dbReference type="ARBA" id="ARBA00029498"/>
    </source>
</evidence>
<dbReference type="OrthoDB" id="10255118at2759"/>
<dbReference type="GO" id="GO:0008312">
    <property type="term" value="F:7S RNA binding"/>
    <property type="evidence" value="ECO:0007669"/>
    <property type="project" value="InterPro"/>
</dbReference>
<keyword evidence="8" id="KW-0733">Signal recognition particle</keyword>
<dbReference type="GO" id="GO:0005783">
    <property type="term" value="C:endoplasmic reticulum"/>
    <property type="evidence" value="ECO:0007669"/>
    <property type="project" value="UniProtKB-SubCell"/>
</dbReference>
<evidence type="ECO:0000313" key="14">
    <source>
        <dbReference type="Proteomes" id="UP000253551"/>
    </source>
</evidence>
<evidence type="ECO:0000256" key="4">
    <source>
        <dbReference type="ARBA" id="ARBA00009352"/>
    </source>
</evidence>
<dbReference type="InterPro" id="IPR034652">
    <property type="entry name" value="SRP68-RBD"/>
</dbReference>
<keyword evidence="5" id="KW-0963">Cytoplasm</keyword>
<comment type="similarity">
    <text evidence="4">Belongs to the SRP68 family.</text>
</comment>
<evidence type="ECO:0000256" key="6">
    <source>
        <dbReference type="ARBA" id="ARBA00022824"/>
    </source>
</evidence>
<dbReference type="Gene3D" id="1.10.3450.40">
    <property type="entry name" value="Signal recognition particle, SRP68 subunit, RNA-binding domain"/>
    <property type="match status" value="1"/>
</dbReference>
<dbReference type="GO" id="GO:0030942">
    <property type="term" value="F:endoplasmic reticulum signal peptide binding"/>
    <property type="evidence" value="ECO:0007669"/>
    <property type="project" value="InterPro"/>
</dbReference>
<dbReference type="AlphaFoldDB" id="A0A367IVJ2"/>
<comment type="caution">
    <text evidence="13">The sequence shown here is derived from an EMBL/GenBank/DDBJ whole genome shotgun (WGS) entry which is preliminary data.</text>
</comment>
<reference evidence="13 14" key="1">
    <citation type="journal article" date="2018" name="G3 (Bethesda)">
        <title>Phylogenetic and Phylogenomic Definition of Rhizopus Species.</title>
        <authorList>
            <person name="Gryganskyi A.P."/>
            <person name="Golan J."/>
            <person name="Dolatabadi S."/>
            <person name="Mondo S."/>
            <person name="Robb S."/>
            <person name="Idnurm A."/>
            <person name="Muszewska A."/>
            <person name="Steczkiewicz K."/>
            <person name="Masonjones S."/>
            <person name="Liao H.L."/>
            <person name="Gajdeczka M.T."/>
            <person name="Anike F."/>
            <person name="Vuek A."/>
            <person name="Anishchenko I.M."/>
            <person name="Voigt K."/>
            <person name="de Hoog G.S."/>
            <person name="Smith M.E."/>
            <person name="Heitman J."/>
            <person name="Vilgalys R."/>
            <person name="Stajich J.E."/>
        </authorList>
    </citation>
    <scope>NUCLEOTIDE SEQUENCE [LARGE SCALE GENOMIC DNA]</scope>
    <source>
        <strain evidence="13 14">LSU 92-RS-03</strain>
    </source>
</reference>
<name>A0A367IVJ2_RHIST</name>
<dbReference type="GO" id="GO:0005047">
    <property type="term" value="F:signal recognition particle binding"/>
    <property type="evidence" value="ECO:0007669"/>
    <property type="project" value="InterPro"/>
</dbReference>
<dbReference type="CDD" id="cd15481">
    <property type="entry name" value="SRP68-RBD"/>
    <property type="match status" value="1"/>
</dbReference>
<organism evidence="13 14">
    <name type="scientific">Rhizopus stolonifer</name>
    <name type="common">Rhizopus nigricans</name>
    <dbReference type="NCBI Taxonomy" id="4846"/>
    <lineage>
        <taxon>Eukaryota</taxon>
        <taxon>Fungi</taxon>
        <taxon>Fungi incertae sedis</taxon>
        <taxon>Mucoromycota</taxon>
        <taxon>Mucoromycotina</taxon>
        <taxon>Mucoromycetes</taxon>
        <taxon>Mucorales</taxon>
        <taxon>Mucorineae</taxon>
        <taxon>Rhizopodaceae</taxon>
        <taxon>Rhizopus</taxon>
    </lineage>
</organism>
<evidence type="ECO:0000256" key="8">
    <source>
        <dbReference type="ARBA" id="ARBA00023135"/>
    </source>
</evidence>
<evidence type="ECO:0000256" key="5">
    <source>
        <dbReference type="ARBA" id="ARBA00022490"/>
    </source>
</evidence>
<keyword evidence="10" id="KW-0687">Ribonucleoprotein</keyword>
<protein>
    <recommendedName>
        <fullName evidence="11">Signal recognition particle subunit SRP68</fullName>
    </recommendedName>
    <alternativeName>
        <fullName evidence="12">Signal recognition particle 68 kDa protein</fullName>
    </alternativeName>
</protein>
<dbReference type="Proteomes" id="UP000253551">
    <property type="component" value="Unassembled WGS sequence"/>
</dbReference>
<dbReference type="Pfam" id="PF16969">
    <property type="entry name" value="SRP68"/>
    <property type="match status" value="2"/>
</dbReference>
<dbReference type="FunFam" id="1.10.3450.40:FF:000001">
    <property type="entry name" value="Signal recognition particle subunit SRP68"/>
    <property type="match status" value="1"/>
</dbReference>
<evidence type="ECO:0000256" key="12">
    <source>
        <dbReference type="ARBA" id="ARBA00083741"/>
    </source>
</evidence>
<evidence type="ECO:0000256" key="9">
    <source>
        <dbReference type="ARBA" id="ARBA00023242"/>
    </source>
</evidence>
<dbReference type="InterPro" id="IPR038253">
    <property type="entry name" value="SRP68_N_sf"/>
</dbReference>
<keyword evidence="14" id="KW-1185">Reference proteome</keyword>
<evidence type="ECO:0000256" key="3">
    <source>
        <dbReference type="ARBA" id="ARBA00004604"/>
    </source>
</evidence>
<dbReference type="PANTHER" id="PTHR12860:SF0">
    <property type="entry name" value="SIGNAL RECOGNITION PARTICLE SUBUNIT SRP68"/>
    <property type="match status" value="1"/>
</dbReference>
<evidence type="ECO:0000256" key="10">
    <source>
        <dbReference type="ARBA" id="ARBA00023274"/>
    </source>
</evidence>
<keyword evidence="6" id="KW-0256">Endoplasmic reticulum</keyword>
<comment type="subcellular location">
    <subcellularLocation>
        <location evidence="2">Cytoplasm</location>
    </subcellularLocation>
    <subcellularLocation>
        <location evidence="1">Endoplasmic reticulum</location>
    </subcellularLocation>
    <subcellularLocation>
        <location evidence="3">Nucleus</location>
        <location evidence="3">Nucleolus</location>
    </subcellularLocation>
</comment>
<gene>
    <name evidence="13" type="primary">SRP68</name>
    <name evidence="13" type="ORF">CU098_004119</name>
</gene>
<dbReference type="GO" id="GO:0005730">
    <property type="term" value="C:nucleolus"/>
    <property type="evidence" value="ECO:0007669"/>
    <property type="project" value="UniProtKB-SubCell"/>
</dbReference>
<dbReference type="PANTHER" id="PTHR12860">
    <property type="entry name" value="SIGNAL RECOGNITION PARTICLE 68 KDA PROTEIN"/>
    <property type="match status" value="1"/>
</dbReference>